<accession>A0AAD7MHT5</accession>
<dbReference type="EMBL" id="JARKIB010000268">
    <property type="protein sequence ID" value="KAJ7718173.1"/>
    <property type="molecule type" value="Genomic_DNA"/>
</dbReference>
<evidence type="ECO:0000256" key="1">
    <source>
        <dbReference type="SAM" id="MobiDB-lite"/>
    </source>
</evidence>
<dbReference type="Proteomes" id="UP001215598">
    <property type="component" value="Unassembled WGS sequence"/>
</dbReference>
<sequence>MVIPALPLNKEVVLIVKRNASKKDPSYLKKREVPAPSAAKSGNAAPDACATAGTDRRTPVVRRVADMMETLEEIEEGLPTLPWDYPYVADMIQEVEEEVENALPTLPLDYPRIYEAEEFFTSTSTSDEFEELDRGDDIFYDARTWKKDSKPIWTVTTTIATSVTRRNLRMNQSGTPPSNYWMSKHAPQRSACNQASRLT</sequence>
<feature type="compositionally biased region" description="Polar residues" evidence="1">
    <location>
        <begin position="190"/>
        <end position="199"/>
    </location>
</feature>
<dbReference type="AlphaFoldDB" id="A0AAD7MHT5"/>
<protein>
    <submittedName>
        <fullName evidence="2">Uncharacterized protein</fullName>
    </submittedName>
</protein>
<organism evidence="2 3">
    <name type="scientific">Mycena metata</name>
    <dbReference type="NCBI Taxonomy" id="1033252"/>
    <lineage>
        <taxon>Eukaryota</taxon>
        <taxon>Fungi</taxon>
        <taxon>Dikarya</taxon>
        <taxon>Basidiomycota</taxon>
        <taxon>Agaricomycotina</taxon>
        <taxon>Agaricomycetes</taxon>
        <taxon>Agaricomycetidae</taxon>
        <taxon>Agaricales</taxon>
        <taxon>Marasmiineae</taxon>
        <taxon>Mycenaceae</taxon>
        <taxon>Mycena</taxon>
    </lineage>
</organism>
<reference evidence="2" key="1">
    <citation type="submission" date="2023-03" db="EMBL/GenBank/DDBJ databases">
        <title>Massive genome expansion in bonnet fungi (Mycena s.s.) driven by repeated elements and novel gene families across ecological guilds.</title>
        <authorList>
            <consortium name="Lawrence Berkeley National Laboratory"/>
            <person name="Harder C.B."/>
            <person name="Miyauchi S."/>
            <person name="Viragh M."/>
            <person name="Kuo A."/>
            <person name="Thoen E."/>
            <person name="Andreopoulos B."/>
            <person name="Lu D."/>
            <person name="Skrede I."/>
            <person name="Drula E."/>
            <person name="Henrissat B."/>
            <person name="Morin E."/>
            <person name="Kohler A."/>
            <person name="Barry K."/>
            <person name="LaButti K."/>
            <person name="Morin E."/>
            <person name="Salamov A."/>
            <person name="Lipzen A."/>
            <person name="Mereny Z."/>
            <person name="Hegedus B."/>
            <person name="Baldrian P."/>
            <person name="Stursova M."/>
            <person name="Weitz H."/>
            <person name="Taylor A."/>
            <person name="Grigoriev I.V."/>
            <person name="Nagy L.G."/>
            <person name="Martin F."/>
            <person name="Kauserud H."/>
        </authorList>
    </citation>
    <scope>NUCLEOTIDE SEQUENCE</scope>
    <source>
        <strain evidence="2">CBHHK182m</strain>
    </source>
</reference>
<evidence type="ECO:0000313" key="2">
    <source>
        <dbReference type="EMBL" id="KAJ7718173.1"/>
    </source>
</evidence>
<gene>
    <name evidence="2" type="ORF">B0H16DRAFT_1475744</name>
</gene>
<proteinExistence type="predicted"/>
<name>A0AAD7MHT5_9AGAR</name>
<comment type="caution">
    <text evidence="2">The sequence shown here is derived from an EMBL/GenBank/DDBJ whole genome shotgun (WGS) entry which is preliminary data.</text>
</comment>
<feature type="compositionally biased region" description="Polar residues" evidence="1">
    <location>
        <begin position="170"/>
        <end position="181"/>
    </location>
</feature>
<feature type="region of interest" description="Disordered" evidence="1">
    <location>
        <begin position="26"/>
        <end position="54"/>
    </location>
</feature>
<keyword evidence="3" id="KW-1185">Reference proteome</keyword>
<feature type="region of interest" description="Disordered" evidence="1">
    <location>
        <begin position="170"/>
        <end position="199"/>
    </location>
</feature>
<evidence type="ECO:0000313" key="3">
    <source>
        <dbReference type="Proteomes" id="UP001215598"/>
    </source>
</evidence>